<organism evidence="6 7">
    <name type="scientific">Beta vulgaris subsp. vulgaris</name>
    <name type="common">Beet</name>
    <dbReference type="NCBI Taxonomy" id="3555"/>
    <lineage>
        <taxon>Eukaryota</taxon>
        <taxon>Viridiplantae</taxon>
        <taxon>Streptophyta</taxon>
        <taxon>Embryophyta</taxon>
        <taxon>Tracheophyta</taxon>
        <taxon>Spermatophyta</taxon>
        <taxon>Magnoliopsida</taxon>
        <taxon>eudicotyledons</taxon>
        <taxon>Gunneridae</taxon>
        <taxon>Pentapetalae</taxon>
        <taxon>Caryophyllales</taxon>
        <taxon>Chenopodiaceae</taxon>
        <taxon>Betoideae</taxon>
        <taxon>Beta</taxon>
    </lineage>
</organism>
<dbReference type="Gramene" id="KMS93715">
    <property type="protein sequence ID" value="KMS93715"/>
    <property type="gene ID" value="BVRB_028690"/>
</dbReference>
<feature type="transmembrane region" description="Helical" evidence="5">
    <location>
        <begin position="39"/>
        <end position="58"/>
    </location>
</feature>
<protein>
    <submittedName>
        <fullName evidence="6">Uncharacterized protein</fullName>
    </submittedName>
</protein>
<dbReference type="Pfam" id="PF04193">
    <property type="entry name" value="PQ-loop"/>
    <property type="match status" value="1"/>
</dbReference>
<feature type="transmembrane region" description="Helical" evidence="5">
    <location>
        <begin position="79"/>
        <end position="98"/>
    </location>
</feature>
<evidence type="ECO:0000256" key="1">
    <source>
        <dbReference type="ARBA" id="ARBA00004141"/>
    </source>
</evidence>
<dbReference type="InterPro" id="IPR051415">
    <property type="entry name" value="LAAT-1"/>
</dbReference>
<dbReference type="GO" id="GO:0015174">
    <property type="term" value="F:basic amino acid transmembrane transporter activity"/>
    <property type="evidence" value="ECO:0007669"/>
    <property type="project" value="TreeGrafter"/>
</dbReference>
<dbReference type="PANTHER" id="PTHR16201">
    <property type="entry name" value="SEVEN TRANSMEMBRANE PROTEIN 1-RELATED"/>
    <property type="match status" value="1"/>
</dbReference>
<dbReference type="InterPro" id="IPR006603">
    <property type="entry name" value="PQ-loop_rpt"/>
</dbReference>
<keyword evidence="4 5" id="KW-0472">Membrane</keyword>
<gene>
    <name evidence="6" type="ORF">BVRB_028690</name>
</gene>
<evidence type="ECO:0000313" key="7">
    <source>
        <dbReference type="Proteomes" id="UP000035740"/>
    </source>
</evidence>
<accession>A0A0J8DSJ9</accession>
<comment type="subcellular location">
    <subcellularLocation>
        <location evidence="1">Membrane</location>
        <topology evidence="1">Multi-pass membrane protein</topology>
    </subcellularLocation>
</comment>
<feature type="non-terminal residue" evidence="6">
    <location>
        <position position="108"/>
    </location>
</feature>
<dbReference type="GO" id="GO:0016020">
    <property type="term" value="C:membrane"/>
    <property type="evidence" value="ECO:0007669"/>
    <property type="project" value="UniProtKB-SubCell"/>
</dbReference>
<reference evidence="6 7" key="1">
    <citation type="journal article" date="2014" name="Nature">
        <title>The genome of the recently domesticated crop plant sugar beet (Beta vulgaris).</title>
        <authorList>
            <person name="Dohm J.C."/>
            <person name="Minoche A.E."/>
            <person name="Holtgrawe D."/>
            <person name="Capella-Gutierrez S."/>
            <person name="Zakrzewski F."/>
            <person name="Tafer H."/>
            <person name="Rupp O."/>
            <person name="Sorensen T.R."/>
            <person name="Stracke R."/>
            <person name="Reinhardt R."/>
            <person name="Goesmann A."/>
            <person name="Kraft T."/>
            <person name="Schulz B."/>
            <person name="Stadler P.F."/>
            <person name="Schmidt T."/>
            <person name="Gabaldon T."/>
            <person name="Lehrach H."/>
            <person name="Weisshaar B."/>
            <person name="Himmelbauer H."/>
        </authorList>
    </citation>
    <scope>NUCLEOTIDE SEQUENCE [LARGE SCALE GENOMIC DNA]</scope>
    <source>
        <tissue evidence="6">Taproot</tissue>
    </source>
</reference>
<dbReference type="PANTHER" id="PTHR16201:SF34">
    <property type="entry name" value="LYSOSOMAL AMINO ACID TRANSPORTER 1"/>
    <property type="match status" value="1"/>
</dbReference>
<name>A0A0J8DSJ9_BETVV</name>
<dbReference type="AlphaFoldDB" id="A0A0J8DSJ9"/>
<evidence type="ECO:0000256" key="4">
    <source>
        <dbReference type="ARBA" id="ARBA00023136"/>
    </source>
</evidence>
<proteinExistence type="predicted"/>
<dbReference type="SMART" id="SM00679">
    <property type="entry name" value="CTNS"/>
    <property type="match status" value="1"/>
</dbReference>
<dbReference type="Gene3D" id="1.20.1280.290">
    <property type="match status" value="1"/>
</dbReference>
<keyword evidence="7" id="KW-1185">Reference proteome</keyword>
<keyword evidence="2 5" id="KW-0812">Transmembrane</keyword>
<sequence>MQNSIGIFCLWASNLLFISGRFPQLLKIWKNRSVEGISIFMYLLTMASNLLAGSGVLLPDIENHVPMQQMLGSETAIFLGTYGAVLLDCVFLYMYSIFHKSEEYAVPK</sequence>
<evidence type="ECO:0000313" key="6">
    <source>
        <dbReference type="EMBL" id="KMS93715.1"/>
    </source>
</evidence>
<dbReference type="OrthoDB" id="8048523at2759"/>
<evidence type="ECO:0000256" key="2">
    <source>
        <dbReference type="ARBA" id="ARBA00022692"/>
    </source>
</evidence>
<dbReference type="Proteomes" id="UP000035740">
    <property type="component" value="Unassembled WGS sequence"/>
</dbReference>
<evidence type="ECO:0000256" key="3">
    <source>
        <dbReference type="ARBA" id="ARBA00022989"/>
    </source>
</evidence>
<dbReference type="EMBL" id="KQ099711">
    <property type="protein sequence ID" value="KMS93715.1"/>
    <property type="molecule type" value="Genomic_DNA"/>
</dbReference>
<keyword evidence="3 5" id="KW-1133">Transmembrane helix</keyword>
<evidence type="ECO:0000256" key="5">
    <source>
        <dbReference type="SAM" id="Phobius"/>
    </source>
</evidence>